<reference evidence="2" key="1">
    <citation type="submission" date="2016-10" db="EMBL/GenBank/DDBJ databases">
        <authorList>
            <person name="Varghese N."/>
            <person name="Submissions S."/>
        </authorList>
    </citation>
    <scope>NUCLEOTIDE SEQUENCE [LARGE SCALE GENOMIC DNA]</scope>
    <source>
        <strain evidence="2">Gh-105</strain>
    </source>
</reference>
<dbReference type="OrthoDB" id="7999744at2"/>
<keyword evidence="2" id="KW-1185">Reference proteome</keyword>
<gene>
    <name evidence="1" type="ORF">SAMN05192565_101102</name>
</gene>
<dbReference type="RefSeq" id="WP_091967709.1">
    <property type="nucleotide sequence ID" value="NZ_FOPM01000001.1"/>
</dbReference>
<evidence type="ECO:0000313" key="2">
    <source>
        <dbReference type="Proteomes" id="UP000199229"/>
    </source>
</evidence>
<sequence>MLFPLRAALVIGGLTYLAILKDRPDDAPAQPAASLRAAAQQVSPLQALPVQSLTAAWDAMAPEVRERIAREGADVFARHLVSQPAVSGDTLDEADRRPAWRGVVAR</sequence>
<dbReference type="Proteomes" id="UP000199229">
    <property type="component" value="Unassembled WGS sequence"/>
</dbReference>
<dbReference type="AlphaFoldDB" id="A0A1I2QH87"/>
<proteinExistence type="predicted"/>
<evidence type="ECO:0000313" key="1">
    <source>
        <dbReference type="EMBL" id="SFG27013.1"/>
    </source>
</evidence>
<protein>
    <submittedName>
        <fullName evidence="1">Uncharacterized protein</fullName>
    </submittedName>
</protein>
<name>A0A1I2QH87_9HYPH</name>
<accession>A0A1I2QH87</accession>
<dbReference type="EMBL" id="FOPM01000001">
    <property type="protein sequence ID" value="SFG27013.1"/>
    <property type="molecule type" value="Genomic_DNA"/>
</dbReference>
<organism evidence="1 2">
    <name type="scientific">Methylobacterium gossipiicola</name>
    <dbReference type="NCBI Taxonomy" id="582675"/>
    <lineage>
        <taxon>Bacteria</taxon>
        <taxon>Pseudomonadati</taxon>
        <taxon>Pseudomonadota</taxon>
        <taxon>Alphaproteobacteria</taxon>
        <taxon>Hyphomicrobiales</taxon>
        <taxon>Methylobacteriaceae</taxon>
        <taxon>Methylobacterium</taxon>
    </lineage>
</organism>